<evidence type="ECO:0000313" key="2">
    <source>
        <dbReference type="Proteomes" id="UP000232323"/>
    </source>
</evidence>
<reference evidence="1 2" key="1">
    <citation type="submission" date="2017-08" db="EMBL/GenBank/DDBJ databases">
        <title>Acidophilic green algal genome provides insights into adaptation to an acidic environment.</title>
        <authorList>
            <person name="Hirooka S."/>
            <person name="Hirose Y."/>
            <person name="Kanesaki Y."/>
            <person name="Higuchi S."/>
            <person name="Fujiwara T."/>
            <person name="Onuma R."/>
            <person name="Era A."/>
            <person name="Ohbayashi R."/>
            <person name="Uzuka A."/>
            <person name="Nozaki H."/>
            <person name="Yoshikawa H."/>
            <person name="Miyagishima S.Y."/>
        </authorList>
    </citation>
    <scope>NUCLEOTIDE SEQUENCE [LARGE SCALE GENOMIC DNA]</scope>
    <source>
        <strain evidence="1 2">NIES-2499</strain>
    </source>
</reference>
<sequence length="105" mass="11664">MRNLVGLFLKFSYLAPLQVKTIFQAQALSKLMVVLQTDTYGSAGTDIFATYEELVYAKKEKMHIYAVKMAPKVEEPGVQAMFNTLQGAPWSDKAAVDDKDGQALE</sequence>
<proteinExistence type="predicted"/>
<dbReference type="Proteomes" id="UP000232323">
    <property type="component" value="Unassembled WGS sequence"/>
</dbReference>
<protein>
    <submittedName>
        <fullName evidence="1">Uncharacterized protein</fullName>
    </submittedName>
</protein>
<comment type="caution">
    <text evidence="1">The sequence shown here is derived from an EMBL/GenBank/DDBJ whole genome shotgun (WGS) entry which is preliminary data.</text>
</comment>
<evidence type="ECO:0000313" key="1">
    <source>
        <dbReference type="EMBL" id="GAX84701.1"/>
    </source>
</evidence>
<gene>
    <name evidence="1" type="ORF">CEUSTIGMA_g12123.t1</name>
</gene>
<organism evidence="1 2">
    <name type="scientific">Chlamydomonas eustigma</name>
    <dbReference type="NCBI Taxonomy" id="1157962"/>
    <lineage>
        <taxon>Eukaryota</taxon>
        <taxon>Viridiplantae</taxon>
        <taxon>Chlorophyta</taxon>
        <taxon>core chlorophytes</taxon>
        <taxon>Chlorophyceae</taxon>
        <taxon>CS clade</taxon>
        <taxon>Chlamydomonadales</taxon>
        <taxon>Chlamydomonadaceae</taxon>
        <taxon>Chlamydomonas</taxon>
    </lineage>
</organism>
<name>A0A250XNN1_9CHLO</name>
<dbReference type="AlphaFoldDB" id="A0A250XNN1"/>
<keyword evidence="2" id="KW-1185">Reference proteome</keyword>
<dbReference type="OrthoDB" id="561317at2759"/>
<accession>A0A250XNN1</accession>
<dbReference type="EMBL" id="BEGY01000133">
    <property type="protein sequence ID" value="GAX84701.1"/>
    <property type="molecule type" value="Genomic_DNA"/>
</dbReference>